<protein>
    <submittedName>
        <fullName evidence="1">Uncharacterized protein</fullName>
    </submittedName>
</protein>
<proteinExistence type="predicted"/>
<reference evidence="1 2" key="1">
    <citation type="submission" date="2019-11" db="EMBL/GenBank/DDBJ databases">
        <title>Whole genome sequence of Oryza granulata.</title>
        <authorList>
            <person name="Li W."/>
        </authorList>
    </citation>
    <scope>NUCLEOTIDE SEQUENCE [LARGE SCALE GENOMIC DNA]</scope>
    <source>
        <strain evidence="2">cv. Menghai</strain>
        <tissue evidence="1">Leaf</tissue>
    </source>
</reference>
<keyword evidence="2" id="KW-1185">Reference proteome</keyword>
<dbReference type="Proteomes" id="UP000479710">
    <property type="component" value="Unassembled WGS sequence"/>
</dbReference>
<dbReference type="AlphaFoldDB" id="A0A6G1BVK7"/>
<dbReference type="EMBL" id="SPHZ02000011">
    <property type="protein sequence ID" value="KAF0892029.1"/>
    <property type="molecule type" value="Genomic_DNA"/>
</dbReference>
<evidence type="ECO:0000313" key="1">
    <source>
        <dbReference type="EMBL" id="KAF0892029.1"/>
    </source>
</evidence>
<gene>
    <name evidence="1" type="ORF">E2562_012501</name>
</gene>
<accession>A0A6G1BVK7</accession>
<sequence>MAGKTPPVTTTTRIAAVVGTAEWDGTRVAITVRRAIGLAIAAAKASGLRRLTWSTTRKMRACC</sequence>
<organism evidence="1 2">
    <name type="scientific">Oryza meyeriana var. granulata</name>
    <dbReference type="NCBI Taxonomy" id="110450"/>
    <lineage>
        <taxon>Eukaryota</taxon>
        <taxon>Viridiplantae</taxon>
        <taxon>Streptophyta</taxon>
        <taxon>Embryophyta</taxon>
        <taxon>Tracheophyta</taxon>
        <taxon>Spermatophyta</taxon>
        <taxon>Magnoliopsida</taxon>
        <taxon>Liliopsida</taxon>
        <taxon>Poales</taxon>
        <taxon>Poaceae</taxon>
        <taxon>BOP clade</taxon>
        <taxon>Oryzoideae</taxon>
        <taxon>Oryzeae</taxon>
        <taxon>Oryzinae</taxon>
        <taxon>Oryza</taxon>
        <taxon>Oryza meyeriana</taxon>
    </lineage>
</organism>
<comment type="caution">
    <text evidence="1">The sequence shown here is derived from an EMBL/GenBank/DDBJ whole genome shotgun (WGS) entry which is preliminary data.</text>
</comment>
<evidence type="ECO:0000313" key="2">
    <source>
        <dbReference type="Proteomes" id="UP000479710"/>
    </source>
</evidence>
<name>A0A6G1BVK7_9ORYZ</name>